<dbReference type="EMBL" id="JAPDRK010000007">
    <property type="protein sequence ID" value="KAJ9610763.1"/>
    <property type="molecule type" value="Genomic_DNA"/>
</dbReference>
<feature type="region of interest" description="Disordered" evidence="9">
    <location>
        <begin position="51"/>
        <end position="90"/>
    </location>
</feature>
<evidence type="ECO:0000256" key="2">
    <source>
        <dbReference type="ARBA" id="ARBA00004177"/>
    </source>
</evidence>
<feature type="compositionally biased region" description="Basic and acidic residues" evidence="9">
    <location>
        <begin position="159"/>
        <end position="170"/>
    </location>
</feature>
<evidence type="ECO:0000259" key="10">
    <source>
        <dbReference type="Pfam" id="PF10241"/>
    </source>
</evidence>
<evidence type="ECO:0000256" key="4">
    <source>
        <dbReference type="ARBA" id="ARBA00016207"/>
    </source>
</evidence>
<evidence type="ECO:0000256" key="9">
    <source>
        <dbReference type="SAM" id="MobiDB-lite"/>
    </source>
</evidence>
<evidence type="ECO:0000256" key="7">
    <source>
        <dbReference type="ARBA" id="ARBA00029808"/>
    </source>
</evidence>
<dbReference type="GO" id="GO:0007032">
    <property type="term" value="P:endosome organization"/>
    <property type="evidence" value="ECO:0007669"/>
    <property type="project" value="TreeGrafter"/>
</dbReference>
<feature type="coiled-coil region" evidence="8">
    <location>
        <begin position="120"/>
        <end position="147"/>
    </location>
</feature>
<dbReference type="InterPro" id="IPR019371">
    <property type="entry name" value="KxDL_dom"/>
</dbReference>
<feature type="compositionally biased region" description="Low complexity" evidence="9">
    <location>
        <begin position="60"/>
        <end position="78"/>
    </location>
</feature>
<organism evidence="11 12">
    <name type="scientific">Cladophialophora chaetospira</name>
    <dbReference type="NCBI Taxonomy" id="386627"/>
    <lineage>
        <taxon>Eukaryota</taxon>
        <taxon>Fungi</taxon>
        <taxon>Dikarya</taxon>
        <taxon>Ascomycota</taxon>
        <taxon>Pezizomycotina</taxon>
        <taxon>Eurotiomycetes</taxon>
        <taxon>Chaetothyriomycetidae</taxon>
        <taxon>Chaetothyriales</taxon>
        <taxon>Herpotrichiellaceae</taxon>
        <taxon>Cladophialophora</taxon>
    </lineage>
</organism>
<dbReference type="AlphaFoldDB" id="A0AA38XC69"/>
<accession>A0AA38XC69</accession>
<dbReference type="Proteomes" id="UP001172673">
    <property type="component" value="Unassembled WGS sequence"/>
</dbReference>
<feature type="region of interest" description="Disordered" evidence="9">
    <location>
        <begin position="159"/>
        <end position="197"/>
    </location>
</feature>
<evidence type="ECO:0000313" key="11">
    <source>
        <dbReference type="EMBL" id="KAJ9610763.1"/>
    </source>
</evidence>
<keyword evidence="12" id="KW-1185">Reference proteome</keyword>
<dbReference type="PANTHER" id="PTHR37787:SF1">
    <property type="entry name" value="BIOGENESIS OF LYSOSOME-RELATED ORGANELLES COMPLEX 1 SUBUNIT KXD1"/>
    <property type="match status" value="1"/>
</dbReference>
<name>A0AA38XC69_9EURO</name>
<comment type="function">
    <text evidence="1">Component of the biogenesis of lysosome-related organelles complex-1 (BLOC-1) involved in endosomal cargo sorting.</text>
</comment>
<evidence type="ECO:0000256" key="3">
    <source>
        <dbReference type="ARBA" id="ARBA00005913"/>
    </source>
</evidence>
<protein>
    <recommendedName>
        <fullName evidence="4">Biogenesis of lysosome-related organelles complex 1 subunit KXD1</fullName>
    </recommendedName>
    <alternativeName>
        <fullName evidence="7">KxDL homolog</fullName>
    </alternativeName>
</protein>
<reference evidence="11" key="1">
    <citation type="submission" date="2022-10" db="EMBL/GenBank/DDBJ databases">
        <title>Culturing micro-colonial fungi from biological soil crusts in the Mojave desert and describing Neophaeococcomyces mojavensis, and introducing the new genera and species Taxawa tesnikishii.</title>
        <authorList>
            <person name="Kurbessoian T."/>
            <person name="Stajich J.E."/>
        </authorList>
    </citation>
    <scope>NUCLEOTIDE SEQUENCE</scope>
    <source>
        <strain evidence="11">TK_41</strain>
    </source>
</reference>
<feature type="domain" description="KxDL" evidence="10">
    <location>
        <begin position="103"/>
        <end position="188"/>
    </location>
</feature>
<proteinExistence type="inferred from homology"/>
<evidence type="ECO:0000256" key="6">
    <source>
        <dbReference type="ARBA" id="ARBA00022753"/>
    </source>
</evidence>
<comment type="subcellular location">
    <subcellularLocation>
        <location evidence="2">Endosome</location>
    </subcellularLocation>
</comment>
<gene>
    <name evidence="11" type="ORF">H2200_005540</name>
</gene>
<dbReference type="GO" id="GO:0031083">
    <property type="term" value="C:BLOC-1 complex"/>
    <property type="evidence" value="ECO:0007669"/>
    <property type="project" value="TreeGrafter"/>
</dbReference>
<dbReference type="GO" id="GO:0005768">
    <property type="term" value="C:endosome"/>
    <property type="evidence" value="ECO:0007669"/>
    <property type="project" value="UniProtKB-SubCell"/>
</dbReference>
<keyword evidence="8" id="KW-0175">Coiled coil</keyword>
<feature type="region of interest" description="Disordered" evidence="9">
    <location>
        <begin position="1"/>
        <end position="32"/>
    </location>
</feature>
<keyword evidence="6" id="KW-0967">Endosome</keyword>
<evidence type="ECO:0000256" key="8">
    <source>
        <dbReference type="SAM" id="Coils"/>
    </source>
</evidence>
<dbReference type="InterPro" id="IPR051390">
    <property type="entry name" value="BLOC-1_subunit_KXD1"/>
</dbReference>
<evidence type="ECO:0000313" key="12">
    <source>
        <dbReference type="Proteomes" id="UP001172673"/>
    </source>
</evidence>
<evidence type="ECO:0000256" key="1">
    <source>
        <dbReference type="ARBA" id="ARBA00002069"/>
    </source>
</evidence>
<dbReference type="Pfam" id="PF10241">
    <property type="entry name" value="KxDL"/>
    <property type="match status" value="1"/>
</dbReference>
<keyword evidence="5" id="KW-0813">Transport</keyword>
<dbReference type="PANTHER" id="PTHR37787">
    <property type="entry name" value="BIOGENESIS OF LYSOSOME-RELATED ORGANELLES COMPLEX 1 SUBUNIT KXD1"/>
    <property type="match status" value="1"/>
</dbReference>
<comment type="caution">
    <text evidence="11">The sequence shown here is derived from an EMBL/GenBank/DDBJ whole genome shotgun (WGS) entry which is preliminary data.</text>
</comment>
<dbReference type="GO" id="GO:0032880">
    <property type="term" value="P:regulation of protein localization"/>
    <property type="evidence" value="ECO:0007669"/>
    <property type="project" value="TreeGrafter"/>
</dbReference>
<comment type="similarity">
    <text evidence="3">Belongs to the KXD1 family.</text>
</comment>
<evidence type="ECO:0000256" key="5">
    <source>
        <dbReference type="ARBA" id="ARBA00022448"/>
    </source>
</evidence>
<sequence>MATSAYSRHPVSYSTHTHQKSLPVTLPTSKSPIYTQPISRVADAQDLYSEGSTYTSSRDSAGSYSVRSGSSYAGSHSGRSGHDYDSRHSRSAGIDVVDELSDRMNSAFDPIRMDRSLAKQAQTSGELNAKQRELQELQAMASRRLNRARVNFAEGVEAAKEARRDVEYSSKKISSMKSRAEKKHPEAYAKASRSRHA</sequence>